<proteinExistence type="predicted"/>
<reference evidence="1" key="1">
    <citation type="submission" date="2021-01" db="EMBL/GenBank/DDBJ databases">
        <authorList>
            <person name="Corre E."/>
            <person name="Pelletier E."/>
            <person name="Niang G."/>
            <person name="Scheremetjew M."/>
            <person name="Finn R."/>
            <person name="Kale V."/>
            <person name="Holt S."/>
            <person name="Cochrane G."/>
            <person name="Meng A."/>
            <person name="Brown T."/>
            <person name="Cohen L."/>
        </authorList>
    </citation>
    <scope>NUCLEOTIDE SEQUENCE</scope>
    <source>
        <strain evidence="1">UNC1205</strain>
    </source>
</reference>
<sequence>MMFLLKESAASTSFAAMFLLYLTGLLVLVTIGPNSHLVNAFQLHRLGPRTCKTVIFAARRDGATDTLPHNTRANSIHKNYNDNIAKVWVNSLETKIPLQASSRQYLSESSQAYIQSLIDEDTKETNQNHVP</sequence>
<organism evidence="1">
    <name type="scientific">Pseudo-nitzschia delicatissima</name>
    <dbReference type="NCBI Taxonomy" id="44447"/>
    <lineage>
        <taxon>Eukaryota</taxon>
        <taxon>Sar</taxon>
        <taxon>Stramenopiles</taxon>
        <taxon>Ochrophyta</taxon>
        <taxon>Bacillariophyta</taxon>
        <taxon>Bacillariophyceae</taxon>
        <taxon>Bacillariophycidae</taxon>
        <taxon>Bacillariales</taxon>
        <taxon>Bacillariaceae</taxon>
        <taxon>Pseudo-nitzschia</taxon>
    </lineage>
</organism>
<accession>A0A7S0UG58</accession>
<name>A0A7S0UG58_9STRA</name>
<gene>
    <name evidence="1" type="ORF">PDEL1432_LOCUS1581</name>
</gene>
<dbReference type="AlphaFoldDB" id="A0A7S0UG58"/>
<protein>
    <submittedName>
        <fullName evidence="1">Uncharacterized protein</fullName>
    </submittedName>
</protein>
<evidence type="ECO:0000313" key="1">
    <source>
        <dbReference type="EMBL" id="CAD8761541.1"/>
    </source>
</evidence>
<dbReference type="EMBL" id="HBFL01002232">
    <property type="protein sequence ID" value="CAD8761541.1"/>
    <property type="molecule type" value="Transcribed_RNA"/>
</dbReference>